<keyword evidence="3" id="KW-1185">Reference proteome</keyword>
<organism evidence="2 3">
    <name type="scientific">Cyclotella cryptica</name>
    <dbReference type="NCBI Taxonomy" id="29204"/>
    <lineage>
        <taxon>Eukaryota</taxon>
        <taxon>Sar</taxon>
        <taxon>Stramenopiles</taxon>
        <taxon>Ochrophyta</taxon>
        <taxon>Bacillariophyta</taxon>
        <taxon>Coscinodiscophyceae</taxon>
        <taxon>Thalassiosirophycidae</taxon>
        <taxon>Stephanodiscales</taxon>
        <taxon>Stephanodiscaceae</taxon>
        <taxon>Cyclotella</taxon>
    </lineage>
</organism>
<protein>
    <submittedName>
        <fullName evidence="2">Uncharacterized protein</fullName>
    </submittedName>
</protein>
<sequence>MIKISLKPPLARRAQDEQVKSNDEIDYLSFQKYNCDGMFLDWSGPSSFTTTLSAKVVEYDYDAYIETGSDKATALASIQNRLLRFVGEELFGDCTRRLSEGFSIKEINTSPGDQPSSSTPCAVEAEFPLSTQCMAVHGAMTVFYSPSSDMKSDEANIDSKVKAAIKRGMDTNVAVTDTTQAVYYIGDRDSFDYSNSMLMMNDNEQSFWEKNGALLLGSIAGALAILDEHLALRREDITALDKDIEIGHEITTQKSFKSKRSKKSIKTKSERAQNDESDAEEYADDSATQKYGTCCWN</sequence>
<dbReference type="AlphaFoldDB" id="A0ABD3PJK2"/>
<name>A0ABD3PJK2_9STRA</name>
<accession>A0ABD3PJK2</accession>
<feature type="region of interest" description="Disordered" evidence="1">
    <location>
        <begin position="254"/>
        <end position="297"/>
    </location>
</feature>
<dbReference type="EMBL" id="JABMIG020000167">
    <property type="protein sequence ID" value="KAL3787859.1"/>
    <property type="molecule type" value="Genomic_DNA"/>
</dbReference>
<comment type="caution">
    <text evidence="2">The sequence shown here is derived from an EMBL/GenBank/DDBJ whole genome shotgun (WGS) entry which is preliminary data.</text>
</comment>
<evidence type="ECO:0000313" key="2">
    <source>
        <dbReference type="EMBL" id="KAL3787859.1"/>
    </source>
</evidence>
<evidence type="ECO:0000313" key="3">
    <source>
        <dbReference type="Proteomes" id="UP001516023"/>
    </source>
</evidence>
<feature type="compositionally biased region" description="Acidic residues" evidence="1">
    <location>
        <begin position="275"/>
        <end position="284"/>
    </location>
</feature>
<feature type="compositionally biased region" description="Basic residues" evidence="1">
    <location>
        <begin position="256"/>
        <end position="266"/>
    </location>
</feature>
<gene>
    <name evidence="2" type="ORF">HJC23_000401</name>
</gene>
<dbReference type="Proteomes" id="UP001516023">
    <property type="component" value="Unassembled WGS sequence"/>
</dbReference>
<proteinExistence type="predicted"/>
<reference evidence="2 3" key="1">
    <citation type="journal article" date="2020" name="G3 (Bethesda)">
        <title>Improved Reference Genome for Cyclotella cryptica CCMP332, a Model for Cell Wall Morphogenesis, Salinity Adaptation, and Lipid Production in Diatoms (Bacillariophyta).</title>
        <authorList>
            <person name="Roberts W.R."/>
            <person name="Downey K.M."/>
            <person name="Ruck E.C."/>
            <person name="Traller J.C."/>
            <person name="Alverson A.J."/>
        </authorList>
    </citation>
    <scope>NUCLEOTIDE SEQUENCE [LARGE SCALE GENOMIC DNA]</scope>
    <source>
        <strain evidence="2 3">CCMP332</strain>
    </source>
</reference>
<evidence type="ECO:0000256" key="1">
    <source>
        <dbReference type="SAM" id="MobiDB-lite"/>
    </source>
</evidence>